<dbReference type="GO" id="GO:0046872">
    <property type="term" value="F:metal ion binding"/>
    <property type="evidence" value="ECO:0007669"/>
    <property type="project" value="InterPro"/>
</dbReference>
<feature type="compositionally biased region" description="Acidic residues" evidence="8">
    <location>
        <begin position="182"/>
        <end position="239"/>
    </location>
</feature>
<evidence type="ECO:0000259" key="10">
    <source>
        <dbReference type="Pfam" id="PF00080"/>
    </source>
</evidence>
<evidence type="ECO:0000256" key="7">
    <source>
        <dbReference type="ARBA" id="ARBA00049204"/>
    </source>
</evidence>
<feature type="compositionally biased region" description="Acidic residues" evidence="8">
    <location>
        <begin position="272"/>
        <end position="300"/>
    </location>
</feature>
<keyword evidence="5" id="KW-0964">Secreted</keyword>
<evidence type="ECO:0000256" key="8">
    <source>
        <dbReference type="SAM" id="MobiDB-lite"/>
    </source>
</evidence>
<dbReference type="GO" id="GO:0005576">
    <property type="term" value="C:extracellular region"/>
    <property type="evidence" value="ECO:0007669"/>
    <property type="project" value="UniProtKB-SubCell"/>
</dbReference>
<dbReference type="Proteomes" id="UP000028545">
    <property type="component" value="Unassembled WGS sequence"/>
</dbReference>
<comment type="caution">
    <text evidence="11">The sequence shown here is derived from an EMBL/GenBank/DDBJ whole genome shotgun (WGS) entry which is preliminary data.</text>
</comment>
<feature type="compositionally biased region" description="Acidic residues" evidence="8">
    <location>
        <begin position="309"/>
        <end position="334"/>
    </location>
</feature>
<dbReference type="SUPFAM" id="SSF49329">
    <property type="entry name" value="Cu,Zn superoxide dismutase-like"/>
    <property type="match status" value="1"/>
</dbReference>
<accession>A0A084G8P4</accession>
<dbReference type="GO" id="GO:0004784">
    <property type="term" value="F:superoxide dismutase activity"/>
    <property type="evidence" value="ECO:0007669"/>
    <property type="project" value="UniProtKB-EC"/>
</dbReference>
<sequence>MHSFEVAVILAAVGALAQTSTEHNAAIVTDSPVDARYIANFEGTITGRVLAGSDAFGIGVTFHIDVSGLSETDGPYNYHLHEFPVPEDGDCAGTGSHLDPFGRTQEPPCDGDWPETCEVGDLSGKHGTIEGTSDSYSFHDLFTSLNPASDAFFGDKSIVIHNNNGTRVACASFAPVPKENNGEEPVEVVPEEPVEEPEPEPEEPVEEPAPEPEEPVEEPEPEPEEPVEEPAPEPEEPVEEEPKPEEPPAADDDECEAEPEEPAPAEPAPEPPVEDEDEECEAEPVEEEPGEVVPEEPEEGGEVKPDVPADGDDVAPDVPDGGDDVVPDEPEEGGEAAPDKPVIIVVGPIEGGEDGEDGMKLGP</sequence>
<dbReference type="OrthoDB" id="159229at2759"/>
<dbReference type="OMA" id="WPETCEV"/>
<evidence type="ECO:0000313" key="12">
    <source>
        <dbReference type="Proteomes" id="UP000028545"/>
    </source>
</evidence>
<evidence type="ECO:0000256" key="2">
    <source>
        <dbReference type="ARBA" id="ARBA00004613"/>
    </source>
</evidence>
<dbReference type="GeneID" id="27723399"/>
<evidence type="ECO:0000256" key="9">
    <source>
        <dbReference type="SAM" id="SignalP"/>
    </source>
</evidence>
<dbReference type="RefSeq" id="XP_016643505.1">
    <property type="nucleotide sequence ID" value="XM_016786903.1"/>
</dbReference>
<dbReference type="Gene3D" id="2.60.40.200">
    <property type="entry name" value="Superoxide dismutase, copper/zinc binding domain"/>
    <property type="match status" value="1"/>
</dbReference>
<feature type="chain" id="PRO_5001775436" description="superoxide dismutase" evidence="9">
    <location>
        <begin position="18"/>
        <end position="363"/>
    </location>
</feature>
<reference evidence="11 12" key="1">
    <citation type="journal article" date="2014" name="Genome Announc.">
        <title>Draft genome sequence of the pathogenic fungus Scedosporium apiospermum.</title>
        <authorList>
            <person name="Vandeputte P."/>
            <person name="Ghamrawi S."/>
            <person name="Rechenmann M."/>
            <person name="Iltis A."/>
            <person name="Giraud S."/>
            <person name="Fleury M."/>
            <person name="Thornton C."/>
            <person name="Delhaes L."/>
            <person name="Meyer W."/>
            <person name="Papon N."/>
            <person name="Bouchara J.P."/>
        </authorList>
    </citation>
    <scope>NUCLEOTIDE SEQUENCE [LARGE SCALE GENOMIC DNA]</scope>
    <source>
        <strain evidence="11 12">IHEM 14462</strain>
    </source>
</reference>
<evidence type="ECO:0000256" key="1">
    <source>
        <dbReference type="ARBA" id="ARBA00004196"/>
    </source>
</evidence>
<dbReference type="PANTHER" id="PTHR20910:SF1">
    <property type="entry name" value="SUPEROXIDE DISMUTASE COPPER_ZINC BINDING DOMAIN-CONTAINING PROTEIN"/>
    <property type="match status" value="1"/>
</dbReference>
<dbReference type="AlphaFoldDB" id="A0A084G8P4"/>
<dbReference type="InterPro" id="IPR001424">
    <property type="entry name" value="SOD_Cu_Zn_dom"/>
</dbReference>
<comment type="subcellular location">
    <subcellularLocation>
        <location evidence="1">Cell envelope</location>
    </subcellularLocation>
    <subcellularLocation>
        <location evidence="2">Secreted</location>
    </subcellularLocation>
</comment>
<comment type="catalytic activity">
    <reaction evidence="7">
        <text>2 superoxide + 2 H(+) = H2O2 + O2</text>
        <dbReference type="Rhea" id="RHEA:20696"/>
        <dbReference type="ChEBI" id="CHEBI:15378"/>
        <dbReference type="ChEBI" id="CHEBI:15379"/>
        <dbReference type="ChEBI" id="CHEBI:16240"/>
        <dbReference type="ChEBI" id="CHEBI:18421"/>
        <dbReference type="EC" id="1.15.1.1"/>
    </reaction>
</comment>
<keyword evidence="6" id="KW-0049">Antioxidant</keyword>
<dbReference type="VEuPathDB" id="FungiDB:SAPIO_CDS4327"/>
<dbReference type="Pfam" id="PF00080">
    <property type="entry name" value="Sod_Cu"/>
    <property type="match status" value="1"/>
</dbReference>
<feature type="domain" description="Superoxide dismutase copper/zinc binding" evidence="10">
    <location>
        <begin position="59"/>
        <end position="164"/>
    </location>
</feature>
<dbReference type="KEGG" id="sapo:SAPIO_CDS4327"/>
<dbReference type="InterPro" id="IPR036423">
    <property type="entry name" value="SOD-like_Cu/Zn_dom_sf"/>
</dbReference>
<evidence type="ECO:0000256" key="3">
    <source>
        <dbReference type="ARBA" id="ARBA00010457"/>
    </source>
</evidence>
<evidence type="ECO:0000256" key="4">
    <source>
        <dbReference type="ARBA" id="ARBA00012682"/>
    </source>
</evidence>
<dbReference type="EC" id="1.15.1.1" evidence="4"/>
<evidence type="ECO:0000313" key="11">
    <source>
        <dbReference type="EMBL" id="KEZ43706.1"/>
    </source>
</evidence>
<comment type="similarity">
    <text evidence="3">Belongs to the Cu-Zn superoxide dismutase family.</text>
</comment>
<protein>
    <recommendedName>
        <fullName evidence="4">superoxide dismutase</fullName>
        <ecNumber evidence="4">1.15.1.1</ecNumber>
    </recommendedName>
</protein>
<keyword evidence="12" id="KW-1185">Reference proteome</keyword>
<proteinExistence type="inferred from homology"/>
<keyword evidence="9" id="KW-0732">Signal</keyword>
<dbReference type="HOGENOM" id="CLU_763240_0_0_1"/>
<feature type="signal peptide" evidence="9">
    <location>
        <begin position="1"/>
        <end position="17"/>
    </location>
</feature>
<dbReference type="PANTHER" id="PTHR20910">
    <property type="entry name" value="AGAP001623-PA"/>
    <property type="match status" value="1"/>
</dbReference>
<name>A0A084G8P4_PSEDA</name>
<dbReference type="FunFam" id="2.60.40.200:FF:000007">
    <property type="entry name" value="Cell surface Cu-only superoxide dismutase 5"/>
    <property type="match status" value="1"/>
</dbReference>
<dbReference type="InterPro" id="IPR053257">
    <property type="entry name" value="Cu-only_SOD"/>
</dbReference>
<feature type="region of interest" description="Disordered" evidence="8">
    <location>
        <begin position="175"/>
        <end position="363"/>
    </location>
</feature>
<gene>
    <name evidence="11" type="ORF">SAPIO_CDS4327</name>
</gene>
<feature type="compositionally biased region" description="Low complexity" evidence="8">
    <location>
        <begin position="335"/>
        <end position="348"/>
    </location>
</feature>
<evidence type="ECO:0000256" key="5">
    <source>
        <dbReference type="ARBA" id="ARBA00022525"/>
    </source>
</evidence>
<feature type="compositionally biased region" description="Acidic residues" evidence="8">
    <location>
        <begin position="247"/>
        <end position="263"/>
    </location>
</feature>
<organism evidence="11 12">
    <name type="scientific">Pseudallescheria apiosperma</name>
    <name type="common">Scedosporium apiospermum</name>
    <dbReference type="NCBI Taxonomy" id="563466"/>
    <lineage>
        <taxon>Eukaryota</taxon>
        <taxon>Fungi</taxon>
        <taxon>Dikarya</taxon>
        <taxon>Ascomycota</taxon>
        <taxon>Pezizomycotina</taxon>
        <taxon>Sordariomycetes</taxon>
        <taxon>Hypocreomycetidae</taxon>
        <taxon>Microascales</taxon>
        <taxon>Microascaceae</taxon>
        <taxon>Scedosporium</taxon>
    </lineage>
</organism>
<dbReference type="EMBL" id="JOWA01000091">
    <property type="protein sequence ID" value="KEZ43706.1"/>
    <property type="molecule type" value="Genomic_DNA"/>
</dbReference>
<evidence type="ECO:0000256" key="6">
    <source>
        <dbReference type="ARBA" id="ARBA00022862"/>
    </source>
</evidence>